<accession>A0A8X6PEU2</accession>
<name>A0A8X6PEU2_NEPPI</name>
<evidence type="ECO:0000313" key="1">
    <source>
        <dbReference type="EMBL" id="GFT67241.1"/>
    </source>
</evidence>
<proteinExistence type="predicted"/>
<dbReference type="Proteomes" id="UP000887013">
    <property type="component" value="Unassembled WGS sequence"/>
</dbReference>
<protein>
    <submittedName>
        <fullName evidence="1">Uncharacterized protein</fullName>
    </submittedName>
</protein>
<keyword evidence="2" id="KW-1185">Reference proteome</keyword>
<evidence type="ECO:0000313" key="2">
    <source>
        <dbReference type="Proteomes" id="UP000887013"/>
    </source>
</evidence>
<reference evidence="1" key="1">
    <citation type="submission" date="2020-08" db="EMBL/GenBank/DDBJ databases">
        <title>Multicomponent nature underlies the extraordinary mechanical properties of spider dragline silk.</title>
        <authorList>
            <person name="Kono N."/>
            <person name="Nakamura H."/>
            <person name="Mori M."/>
            <person name="Yoshida Y."/>
            <person name="Ohtoshi R."/>
            <person name="Malay A.D."/>
            <person name="Moran D.A.P."/>
            <person name="Tomita M."/>
            <person name="Numata K."/>
            <person name="Arakawa K."/>
        </authorList>
    </citation>
    <scope>NUCLEOTIDE SEQUENCE</scope>
</reference>
<dbReference type="AlphaFoldDB" id="A0A8X6PEU2"/>
<organism evidence="1 2">
    <name type="scientific">Nephila pilipes</name>
    <name type="common">Giant wood spider</name>
    <name type="synonym">Nephila maculata</name>
    <dbReference type="NCBI Taxonomy" id="299642"/>
    <lineage>
        <taxon>Eukaryota</taxon>
        <taxon>Metazoa</taxon>
        <taxon>Ecdysozoa</taxon>
        <taxon>Arthropoda</taxon>
        <taxon>Chelicerata</taxon>
        <taxon>Arachnida</taxon>
        <taxon>Araneae</taxon>
        <taxon>Araneomorphae</taxon>
        <taxon>Entelegynae</taxon>
        <taxon>Araneoidea</taxon>
        <taxon>Nephilidae</taxon>
        <taxon>Nephila</taxon>
    </lineage>
</organism>
<gene>
    <name evidence="1" type="ORF">NPIL_523651</name>
</gene>
<dbReference type="EMBL" id="BMAW01069089">
    <property type="protein sequence ID" value="GFT67241.1"/>
    <property type="molecule type" value="Genomic_DNA"/>
</dbReference>
<sequence>MTTEGQENNDGHEDNSGEEWLSVAEDVSSVKFSDYISIVQDAATCCLFYGKENVGLKRVDIGLHGRCLELPIRIFATDVECLLGPSVVLVKQYPCK</sequence>
<comment type="caution">
    <text evidence="1">The sequence shown here is derived from an EMBL/GenBank/DDBJ whole genome shotgun (WGS) entry which is preliminary data.</text>
</comment>